<proteinExistence type="predicted"/>
<sequence>MGMDLNLYRTPASVRLDAIDTEDNEDWETLGNLERDGLMTEVAYWRRFEPVMRWVETKVLHEQVKNCGYYRLTRDEVARLGADCLSVLADPSRYWDLLEGDPDDLRDGAEGPNPERELLADTVKQVADALVSAPPGDAFWFSASW</sequence>
<protein>
    <submittedName>
        <fullName evidence="1">Uncharacterized protein</fullName>
    </submittedName>
</protein>
<evidence type="ECO:0000313" key="2">
    <source>
        <dbReference type="Proteomes" id="UP001431693"/>
    </source>
</evidence>
<reference evidence="1" key="1">
    <citation type="submission" date="2023-05" db="EMBL/GenBank/DDBJ databases">
        <title>[olsenella] sp. nov., isolated from a pig farm feces dump.</title>
        <authorList>
            <person name="Chang Y.-H."/>
        </authorList>
    </citation>
    <scope>NUCLEOTIDE SEQUENCE</scope>
    <source>
        <strain evidence="1">YH-ols2217</strain>
    </source>
</reference>
<gene>
    <name evidence="1" type="ORF">QJ043_07105</name>
</gene>
<evidence type="ECO:0000313" key="1">
    <source>
        <dbReference type="EMBL" id="MDJ1129842.1"/>
    </source>
</evidence>
<keyword evidence="2" id="KW-1185">Reference proteome</keyword>
<comment type="caution">
    <text evidence="1">The sequence shown here is derived from an EMBL/GenBank/DDBJ whole genome shotgun (WGS) entry which is preliminary data.</text>
</comment>
<accession>A0ABT6ZLB6</accession>
<dbReference type="EMBL" id="JASJEX010000003">
    <property type="protein sequence ID" value="MDJ1129842.1"/>
    <property type="molecule type" value="Genomic_DNA"/>
</dbReference>
<organism evidence="1 2">
    <name type="scientific">Kribbibacterium absianum</name>
    <dbReference type="NCBI Taxonomy" id="3044210"/>
    <lineage>
        <taxon>Bacteria</taxon>
        <taxon>Bacillati</taxon>
        <taxon>Actinomycetota</taxon>
        <taxon>Coriobacteriia</taxon>
        <taxon>Coriobacteriales</taxon>
        <taxon>Kribbibacteriaceae</taxon>
        <taxon>Kribbibacterium</taxon>
    </lineage>
</organism>
<name>A0ABT6ZLB6_9ACTN</name>
<dbReference type="Proteomes" id="UP001431693">
    <property type="component" value="Unassembled WGS sequence"/>
</dbReference>
<dbReference type="RefSeq" id="WP_283712963.1">
    <property type="nucleotide sequence ID" value="NZ_JASJEW010000002.1"/>
</dbReference>